<dbReference type="OrthoDB" id="17164at2759"/>
<dbReference type="GO" id="GO:0000262">
    <property type="term" value="C:mitochondrial chromosome"/>
    <property type="evidence" value="ECO:0007669"/>
    <property type="project" value="InterPro"/>
</dbReference>
<proteinExistence type="inferred from homology"/>
<dbReference type="PANTHER" id="PTHR31404:SF0">
    <property type="entry name" value="MITOCHONDRIAL GENOME MAINTENANCE PROTEIN MGM101"/>
    <property type="match status" value="1"/>
</dbReference>
<keyword evidence="12" id="KW-1185">Reference proteome</keyword>
<keyword evidence="6" id="KW-0238">DNA-binding</keyword>
<comment type="caution">
    <text evidence="11">The sequence shown here is derived from an EMBL/GenBank/DDBJ whole genome shotgun (WGS) entry which is preliminary data.</text>
</comment>
<dbReference type="PANTHER" id="PTHR31404">
    <property type="entry name" value="MITOCHONDRIAL GENOME MAINTENANCE PROTEIN MGM101"/>
    <property type="match status" value="1"/>
</dbReference>
<keyword evidence="8" id="KW-0234">DNA repair</keyword>
<reference evidence="11" key="1">
    <citation type="submission" date="2023-04" db="EMBL/GenBank/DDBJ databases">
        <title>Ambrosiozyma monospora NBRC 1965.</title>
        <authorList>
            <person name="Ichikawa N."/>
            <person name="Sato H."/>
            <person name="Tonouchi N."/>
        </authorList>
    </citation>
    <scope>NUCLEOTIDE SEQUENCE</scope>
    <source>
        <strain evidence="11">NBRC 1965</strain>
    </source>
</reference>
<dbReference type="Pfam" id="PF06420">
    <property type="entry name" value="Mgm101p"/>
    <property type="match status" value="1"/>
</dbReference>
<dbReference type="GO" id="GO:0003697">
    <property type="term" value="F:single-stranded DNA binding"/>
    <property type="evidence" value="ECO:0007669"/>
    <property type="project" value="InterPro"/>
</dbReference>
<evidence type="ECO:0000256" key="2">
    <source>
        <dbReference type="ARBA" id="ARBA00007053"/>
    </source>
</evidence>
<evidence type="ECO:0000313" key="11">
    <source>
        <dbReference type="EMBL" id="GMG40372.1"/>
    </source>
</evidence>
<keyword evidence="7" id="KW-0496">Mitochondrion</keyword>
<accession>A0A9W6YWA4</accession>
<evidence type="ECO:0000256" key="1">
    <source>
        <dbReference type="ARBA" id="ARBA00004436"/>
    </source>
</evidence>
<evidence type="ECO:0000256" key="8">
    <source>
        <dbReference type="ARBA" id="ARBA00023204"/>
    </source>
</evidence>
<dbReference type="InterPro" id="IPR009446">
    <property type="entry name" value="Mgm101"/>
</dbReference>
<evidence type="ECO:0000256" key="4">
    <source>
        <dbReference type="ARBA" id="ARBA00022763"/>
    </source>
</evidence>
<keyword evidence="9" id="KW-1135">Mitochondrion nucleoid</keyword>
<evidence type="ECO:0000313" key="12">
    <source>
        <dbReference type="Proteomes" id="UP001165063"/>
    </source>
</evidence>
<dbReference type="AlphaFoldDB" id="A0A9W6YWA4"/>
<sequence>MMLSSIRTGVRLRLRGEIVLSNKRFASDFGAMQEAFLQDLNKPSSSTRSTTTTTSTAKQNAKTSSATHPDPAINISNNYTEDIKPTNANQGSISQFFGKSLNDFSPSNVIDNTLNWSETFHGLGNAAFSKEAQELLYSPIPDNDIEITPDGLLYLPEIKSRWFINERIWFGDSWKISVHRSRRTNIFQ</sequence>
<dbReference type="GO" id="GO:0000725">
    <property type="term" value="P:recombinational repair"/>
    <property type="evidence" value="ECO:0007669"/>
    <property type="project" value="TreeGrafter"/>
</dbReference>
<dbReference type="Proteomes" id="UP001165063">
    <property type="component" value="Unassembled WGS sequence"/>
</dbReference>
<evidence type="ECO:0000256" key="5">
    <source>
        <dbReference type="ARBA" id="ARBA00022946"/>
    </source>
</evidence>
<evidence type="ECO:0000256" key="6">
    <source>
        <dbReference type="ARBA" id="ARBA00023125"/>
    </source>
</evidence>
<dbReference type="GO" id="GO:0036297">
    <property type="term" value="P:interstrand cross-link repair"/>
    <property type="evidence" value="ECO:0007669"/>
    <property type="project" value="TreeGrafter"/>
</dbReference>
<feature type="compositionally biased region" description="Low complexity" evidence="10">
    <location>
        <begin position="42"/>
        <end position="67"/>
    </location>
</feature>
<keyword evidence="5" id="KW-0809">Transit peptide</keyword>
<comment type="subcellular location">
    <subcellularLocation>
        <location evidence="1">Mitochondrion matrix</location>
        <location evidence="1">Mitochondrion nucleoid</location>
    </subcellularLocation>
</comment>
<feature type="region of interest" description="Disordered" evidence="10">
    <location>
        <begin position="40"/>
        <end position="81"/>
    </location>
</feature>
<protein>
    <recommendedName>
        <fullName evidence="3">Mitochondrial genome maintenance protein MGM101</fullName>
    </recommendedName>
</protein>
<comment type="similarity">
    <text evidence="2">Belongs to the MGM101 family.</text>
</comment>
<organism evidence="11 12">
    <name type="scientific">Ambrosiozyma monospora</name>
    <name type="common">Yeast</name>
    <name type="synonym">Endomycopsis monosporus</name>
    <dbReference type="NCBI Taxonomy" id="43982"/>
    <lineage>
        <taxon>Eukaryota</taxon>
        <taxon>Fungi</taxon>
        <taxon>Dikarya</taxon>
        <taxon>Ascomycota</taxon>
        <taxon>Saccharomycotina</taxon>
        <taxon>Pichiomycetes</taxon>
        <taxon>Pichiales</taxon>
        <taxon>Pichiaceae</taxon>
        <taxon>Ambrosiozyma</taxon>
    </lineage>
</organism>
<evidence type="ECO:0000256" key="9">
    <source>
        <dbReference type="ARBA" id="ARBA00023271"/>
    </source>
</evidence>
<keyword evidence="4" id="KW-0227">DNA damage</keyword>
<name>A0A9W6YWA4_AMBMO</name>
<evidence type="ECO:0000256" key="3">
    <source>
        <dbReference type="ARBA" id="ARBA00013628"/>
    </source>
</evidence>
<evidence type="ECO:0000256" key="7">
    <source>
        <dbReference type="ARBA" id="ARBA00023128"/>
    </source>
</evidence>
<dbReference type="EMBL" id="BSXU01003725">
    <property type="protein sequence ID" value="GMG40372.1"/>
    <property type="molecule type" value="Genomic_DNA"/>
</dbReference>
<evidence type="ECO:0000256" key="10">
    <source>
        <dbReference type="SAM" id="MobiDB-lite"/>
    </source>
</evidence>
<gene>
    <name evidence="11" type="ORF">Amon01_000613800</name>
</gene>